<gene>
    <name evidence="2" type="ORF">SAMN04488505_103689</name>
</gene>
<reference evidence="2 3" key="1">
    <citation type="submission" date="2016-10" db="EMBL/GenBank/DDBJ databases">
        <authorList>
            <person name="de Groot N.N."/>
        </authorList>
    </citation>
    <scope>NUCLEOTIDE SEQUENCE [LARGE SCALE GENOMIC DNA]</scope>
    <source>
        <strain evidence="2 3">DSM 21039</strain>
    </source>
</reference>
<feature type="domain" description="ApeI dehydratase-like" evidence="1">
    <location>
        <begin position="13"/>
        <end position="91"/>
    </location>
</feature>
<accession>A0A1H7WKM2</accession>
<evidence type="ECO:0000259" key="1">
    <source>
        <dbReference type="Pfam" id="PF22818"/>
    </source>
</evidence>
<evidence type="ECO:0000313" key="3">
    <source>
        <dbReference type="Proteomes" id="UP000198984"/>
    </source>
</evidence>
<dbReference type="AlphaFoldDB" id="A0A1H7WKM2"/>
<dbReference type="InterPro" id="IPR029069">
    <property type="entry name" value="HotDog_dom_sf"/>
</dbReference>
<proteinExistence type="predicted"/>
<sequence>MLEGSFYNIVQSEQTASSFMALLALNAAHPVFEGHFPGQPVVPGVCMMQTIQELLEKGLQNKVLLQKASSMKFLVMINPVVQPQVTVTLQYTLQENNIVKVNAVIKSDSSIFMKFQGTFSLITH</sequence>
<dbReference type="OrthoDB" id="9772788at2"/>
<protein>
    <submittedName>
        <fullName evidence="2">3-hydroxyacyl-[acyl-carrier-protein] dehydratase</fullName>
    </submittedName>
</protein>
<dbReference type="Proteomes" id="UP000198984">
    <property type="component" value="Unassembled WGS sequence"/>
</dbReference>
<dbReference type="SUPFAM" id="SSF54637">
    <property type="entry name" value="Thioesterase/thiol ester dehydrase-isomerase"/>
    <property type="match status" value="1"/>
</dbReference>
<organism evidence="2 3">
    <name type="scientific">Chitinophaga rupis</name>
    <dbReference type="NCBI Taxonomy" id="573321"/>
    <lineage>
        <taxon>Bacteria</taxon>
        <taxon>Pseudomonadati</taxon>
        <taxon>Bacteroidota</taxon>
        <taxon>Chitinophagia</taxon>
        <taxon>Chitinophagales</taxon>
        <taxon>Chitinophagaceae</taxon>
        <taxon>Chitinophaga</taxon>
    </lineage>
</organism>
<dbReference type="GO" id="GO:0016829">
    <property type="term" value="F:lyase activity"/>
    <property type="evidence" value="ECO:0007669"/>
    <property type="project" value="UniProtKB-KW"/>
</dbReference>
<dbReference type="RefSeq" id="WP_089913926.1">
    <property type="nucleotide sequence ID" value="NZ_FOBB01000003.1"/>
</dbReference>
<dbReference type="EMBL" id="FOBB01000003">
    <property type="protein sequence ID" value="SEM21518.1"/>
    <property type="molecule type" value="Genomic_DNA"/>
</dbReference>
<dbReference type="Pfam" id="PF22818">
    <property type="entry name" value="ApeI-like"/>
    <property type="match status" value="1"/>
</dbReference>
<name>A0A1H7WKM2_9BACT</name>
<dbReference type="Gene3D" id="3.10.129.10">
    <property type="entry name" value="Hotdog Thioesterase"/>
    <property type="match status" value="1"/>
</dbReference>
<evidence type="ECO:0000313" key="2">
    <source>
        <dbReference type="EMBL" id="SEM21518.1"/>
    </source>
</evidence>
<dbReference type="InterPro" id="IPR054545">
    <property type="entry name" value="ApeI-like"/>
</dbReference>
<dbReference type="STRING" id="573321.SAMN04488505_103689"/>
<keyword evidence="3" id="KW-1185">Reference proteome</keyword>